<accession>A0A4U0TNT2</accession>
<keyword evidence="3" id="KW-1185">Reference proteome</keyword>
<gene>
    <name evidence="2" type="ORF">B0A50_07421</name>
</gene>
<evidence type="ECO:0000256" key="1">
    <source>
        <dbReference type="SAM" id="SignalP"/>
    </source>
</evidence>
<sequence>MKTFASILPLGLAGLAAAHPAVEARDRPTRTGKVNGQQVVSYVAKFDDVVNTGLAPGVPVRGITPLGPYDSLYYDNLGVINDGAALAGVKPFSKPNVLAYDIVAEGQGQQTIRADYDDSITDFFNFKSFYFGCVLSTQETADSAPLNCQVQIQGYRNQQQVASQVATFTTDGLASSMDKVTLNSGFSNVDQVTFDTQGLNALLAGVLLDNLAYDVHLKKGKTIS</sequence>
<feature type="signal peptide" evidence="1">
    <location>
        <begin position="1"/>
        <end position="24"/>
    </location>
</feature>
<dbReference type="OrthoDB" id="4820608at2759"/>
<dbReference type="EMBL" id="NAJL01000053">
    <property type="protein sequence ID" value="TKA23587.1"/>
    <property type="molecule type" value="Genomic_DNA"/>
</dbReference>
<keyword evidence="1" id="KW-0732">Signal</keyword>
<feature type="chain" id="PRO_5020825388" evidence="1">
    <location>
        <begin position="25"/>
        <end position="224"/>
    </location>
</feature>
<proteinExistence type="predicted"/>
<protein>
    <submittedName>
        <fullName evidence="2">Uncharacterized protein</fullName>
    </submittedName>
</protein>
<reference evidence="2 3" key="1">
    <citation type="submission" date="2017-03" db="EMBL/GenBank/DDBJ databases">
        <title>Genomes of endolithic fungi from Antarctica.</title>
        <authorList>
            <person name="Coleine C."/>
            <person name="Masonjones S."/>
            <person name="Stajich J.E."/>
        </authorList>
    </citation>
    <scope>NUCLEOTIDE SEQUENCE [LARGE SCALE GENOMIC DNA]</scope>
    <source>
        <strain evidence="2 3">CCFEE 6315</strain>
    </source>
</reference>
<organism evidence="2 3">
    <name type="scientific">Salinomyces thailandicus</name>
    <dbReference type="NCBI Taxonomy" id="706561"/>
    <lineage>
        <taxon>Eukaryota</taxon>
        <taxon>Fungi</taxon>
        <taxon>Dikarya</taxon>
        <taxon>Ascomycota</taxon>
        <taxon>Pezizomycotina</taxon>
        <taxon>Dothideomycetes</taxon>
        <taxon>Dothideomycetidae</taxon>
        <taxon>Mycosphaerellales</taxon>
        <taxon>Teratosphaeriaceae</taxon>
        <taxon>Salinomyces</taxon>
    </lineage>
</organism>
<evidence type="ECO:0000313" key="2">
    <source>
        <dbReference type="EMBL" id="TKA23587.1"/>
    </source>
</evidence>
<comment type="caution">
    <text evidence="2">The sequence shown here is derived from an EMBL/GenBank/DDBJ whole genome shotgun (WGS) entry which is preliminary data.</text>
</comment>
<dbReference type="Proteomes" id="UP000308549">
    <property type="component" value="Unassembled WGS sequence"/>
</dbReference>
<dbReference type="AlphaFoldDB" id="A0A4U0TNT2"/>
<evidence type="ECO:0000313" key="3">
    <source>
        <dbReference type="Proteomes" id="UP000308549"/>
    </source>
</evidence>
<name>A0A4U0TNT2_9PEZI</name>